<evidence type="ECO:0000256" key="2">
    <source>
        <dbReference type="SAM" id="Phobius"/>
    </source>
</evidence>
<evidence type="ECO:0000313" key="4">
    <source>
        <dbReference type="Proteomes" id="UP000448943"/>
    </source>
</evidence>
<dbReference type="OrthoDB" id="9776324at2"/>
<feature type="compositionally biased region" description="Basic and acidic residues" evidence="1">
    <location>
        <begin position="8"/>
        <end position="23"/>
    </location>
</feature>
<dbReference type="Proteomes" id="UP000448943">
    <property type="component" value="Unassembled WGS sequence"/>
</dbReference>
<accession>A0A6N9Q480</accession>
<feature type="region of interest" description="Disordered" evidence="1">
    <location>
        <begin position="1"/>
        <end position="23"/>
    </location>
</feature>
<dbReference type="RefSeq" id="WP_160646403.1">
    <property type="nucleotide sequence ID" value="NZ_SIJB01000026.1"/>
</dbReference>
<dbReference type="AlphaFoldDB" id="A0A6N9Q480"/>
<keyword evidence="2" id="KW-0472">Membrane</keyword>
<reference evidence="3 4" key="1">
    <citation type="submission" date="2019-01" db="EMBL/GenBank/DDBJ databases">
        <title>Chengkuizengella sp. nov., isolated from deep-sea sediment of East Pacific Ocean.</title>
        <authorList>
            <person name="Yang J."/>
            <person name="Lai Q."/>
            <person name="Shao Z."/>
        </authorList>
    </citation>
    <scope>NUCLEOTIDE SEQUENCE [LARGE SCALE GENOMIC DNA]</scope>
    <source>
        <strain evidence="3 4">YPA3-1-1</strain>
    </source>
</reference>
<keyword evidence="2" id="KW-1133">Transmembrane helix</keyword>
<gene>
    <name evidence="3" type="ORF">ERL59_11550</name>
</gene>
<keyword evidence="4" id="KW-1185">Reference proteome</keyword>
<evidence type="ECO:0000256" key="1">
    <source>
        <dbReference type="SAM" id="MobiDB-lite"/>
    </source>
</evidence>
<sequence>MSTGQELISEKEVKEQKNEKEHDKLTKSIFDGPIVPISLKLAVPILIGNVVMTKKSRFMFL</sequence>
<protein>
    <submittedName>
        <fullName evidence="3">Uncharacterized protein</fullName>
    </submittedName>
</protein>
<keyword evidence="2" id="KW-0812">Transmembrane</keyword>
<dbReference type="EMBL" id="SIJB01000026">
    <property type="protein sequence ID" value="NBI29593.1"/>
    <property type="molecule type" value="Genomic_DNA"/>
</dbReference>
<evidence type="ECO:0000313" key="3">
    <source>
        <dbReference type="EMBL" id="NBI29593.1"/>
    </source>
</evidence>
<feature type="transmembrane region" description="Helical" evidence="2">
    <location>
        <begin position="34"/>
        <end position="52"/>
    </location>
</feature>
<organism evidence="3 4">
    <name type="scientific">Chengkuizengella marina</name>
    <dbReference type="NCBI Taxonomy" id="2507566"/>
    <lineage>
        <taxon>Bacteria</taxon>
        <taxon>Bacillati</taxon>
        <taxon>Bacillota</taxon>
        <taxon>Bacilli</taxon>
        <taxon>Bacillales</taxon>
        <taxon>Paenibacillaceae</taxon>
        <taxon>Chengkuizengella</taxon>
    </lineage>
</organism>
<comment type="caution">
    <text evidence="3">The sequence shown here is derived from an EMBL/GenBank/DDBJ whole genome shotgun (WGS) entry which is preliminary data.</text>
</comment>
<proteinExistence type="predicted"/>
<name>A0A6N9Q480_9BACL</name>